<reference evidence="1 2" key="1">
    <citation type="submission" date="2016-05" db="EMBL/GenBank/DDBJ databases">
        <title>A degradative enzymes factory behind the ericoid mycorrhizal symbiosis.</title>
        <authorList>
            <consortium name="DOE Joint Genome Institute"/>
            <person name="Martino E."/>
            <person name="Morin E."/>
            <person name="Grelet G."/>
            <person name="Kuo A."/>
            <person name="Kohler A."/>
            <person name="Daghino S."/>
            <person name="Barry K."/>
            <person name="Choi C."/>
            <person name="Cichocki N."/>
            <person name="Clum A."/>
            <person name="Copeland A."/>
            <person name="Hainaut M."/>
            <person name="Haridas S."/>
            <person name="Labutti K."/>
            <person name="Lindquist E."/>
            <person name="Lipzen A."/>
            <person name="Khouja H.-R."/>
            <person name="Murat C."/>
            <person name="Ohm R."/>
            <person name="Olson A."/>
            <person name="Spatafora J."/>
            <person name="Veneault-Fourrey C."/>
            <person name="Henrissat B."/>
            <person name="Grigoriev I."/>
            <person name="Martin F."/>
            <person name="Perotto S."/>
        </authorList>
    </citation>
    <scope>NUCLEOTIDE SEQUENCE [LARGE SCALE GENOMIC DNA]</scope>
    <source>
        <strain evidence="1 2">UAMH 7357</strain>
    </source>
</reference>
<dbReference type="Proteomes" id="UP000235672">
    <property type="component" value="Unassembled WGS sequence"/>
</dbReference>
<evidence type="ECO:0000313" key="2">
    <source>
        <dbReference type="Proteomes" id="UP000235672"/>
    </source>
</evidence>
<evidence type="ECO:0000313" key="1">
    <source>
        <dbReference type="EMBL" id="PMD15642.1"/>
    </source>
</evidence>
<dbReference type="EMBL" id="KZ613512">
    <property type="protein sequence ID" value="PMD15642.1"/>
    <property type="molecule type" value="Genomic_DNA"/>
</dbReference>
<keyword evidence="2" id="KW-1185">Reference proteome</keyword>
<sequence>MGSSRHMCSVIGLAIDVHYVQILICYLGCSSFQPSERLWMQIAFRKIKSFKEALVTSIDEKMLALESRARILICCIVNQYSPRESSRLPLYASHESQIDRRVSTFNALGRLVSLVEDA</sequence>
<name>A0A2J6PNN7_9HELO</name>
<organism evidence="1 2">
    <name type="scientific">Hyaloscypha hepaticicola</name>
    <dbReference type="NCBI Taxonomy" id="2082293"/>
    <lineage>
        <taxon>Eukaryota</taxon>
        <taxon>Fungi</taxon>
        <taxon>Dikarya</taxon>
        <taxon>Ascomycota</taxon>
        <taxon>Pezizomycotina</taxon>
        <taxon>Leotiomycetes</taxon>
        <taxon>Helotiales</taxon>
        <taxon>Hyaloscyphaceae</taxon>
        <taxon>Hyaloscypha</taxon>
    </lineage>
</organism>
<dbReference type="AlphaFoldDB" id="A0A2J6PNN7"/>
<accession>A0A2J6PNN7</accession>
<proteinExistence type="predicted"/>
<gene>
    <name evidence="1" type="ORF">NA56DRAFT_333610</name>
</gene>
<protein>
    <submittedName>
        <fullName evidence="1">Uncharacterized protein</fullName>
    </submittedName>
</protein>